<reference evidence="4 5" key="1">
    <citation type="submission" date="2018-10" db="EMBL/GenBank/DDBJ databases">
        <title>Oceanobacillus sp. YLB-02 draft genome.</title>
        <authorList>
            <person name="Yu L."/>
        </authorList>
    </citation>
    <scope>NUCLEOTIDE SEQUENCE [LARGE SCALE GENOMIC DNA]</scope>
    <source>
        <strain evidence="4 5">YLB-02</strain>
    </source>
</reference>
<feature type="domain" description="Lipoyl-binding" evidence="2">
    <location>
        <begin position="70"/>
        <end position="130"/>
    </location>
</feature>
<evidence type="ECO:0000313" key="5">
    <source>
        <dbReference type="Proteomes" id="UP000270219"/>
    </source>
</evidence>
<dbReference type="InterPro" id="IPR058637">
    <property type="entry name" value="YknX-like_C"/>
</dbReference>
<keyword evidence="5" id="KW-1185">Reference proteome</keyword>
<evidence type="ECO:0000259" key="3">
    <source>
        <dbReference type="Pfam" id="PF25989"/>
    </source>
</evidence>
<accession>A0A498D9F9</accession>
<dbReference type="InterPro" id="IPR006143">
    <property type="entry name" value="RND_pump_MFP"/>
</dbReference>
<organism evidence="4 5">
    <name type="scientific">Oceanobacillus piezotolerans</name>
    <dbReference type="NCBI Taxonomy" id="2448030"/>
    <lineage>
        <taxon>Bacteria</taxon>
        <taxon>Bacillati</taxon>
        <taxon>Bacillota</taxon>
        <taxon>Bacilli</taxon>
        <taxon>Bacillales</taxon>
        <taxon>Bacillaceae</taxon>
        <taxon>Oceanobacillus</taxon>
    </lineage>
</organism>
<dbReference type="Pfam" id="PF00364">
    <property type="entry name" value="Biotin_lipoyl"/>
    <property type="match status" value="1"/>
</dbReference>
<name>A0A498D9F9_9BACI</name>
<proteinExistence type="inferred from homology"/>
<dbReference type="RefSeq" id="WP_121524303.1">
    <property type="nucleotide sequence ID" value="NZ_RCHR01000005.1"/>
</dbReference>
<evidence type="ECO:0000313" key="4">
    <source>
        <dbReference type="EMBL" id="RLL42936.1"/>
    </source>
</evidence>
<protein>
    <submittedName>
        <fullName evidence="4">Efflux RND transporter periplasmic adaptor subunit</fullName>
    </submittedName>
</protein>
<dbReference type="NCBIfam" id="TIGR01730">
    <property type="entry name" value="RND_mfp"/>
    <property type="match status" value="1"/>
</dbReference>
<dbReference type="InterPro" id="IPR011053">
    <property type="entry name" value="Single_hybrid_motif"/>
</dbReference>
<evidence type="ECO:0000259" key="2">
    <source>
        <dbReference type="Pfam" id="PF00364"/>
    </source>
</evidence>
<dbReference type="GO" id="GO:0015562">
    <property type="term" value="F:efflux transmembrane transporter activity"/>
    <property type="evidence" value="ECO:0007669"/>
    <property type="project" value="TreeGrafter"/>
</dbReference>
<dbReference type="InterPro" id="IPR000089">
    <property type="entry name" value="Biotin_lipoyl"/>
</dbReference>
<comment type="caution">
    <text evidence="4">The sequence shown here is derived from an EMBL/GenBank/DDBJ whole genome shotgun (WGS) entry which is preliminary data.</text>
</comment>
<dbReference type="Pfam" id="PF25989">
    <property type="entry name" value="YknX_C"/>
    <property type="match status" value="1"/>
</dbReference>
<dbReference type="Proteomes" id="UP000270219">
    <property type="component" value="Unassembled WGS sequence"/>
</dbReference>
<dbReference type="SUPFAM" id="SSF51230">
    <property type="entry name" value="Single hybrid motif"/>
    <property type="match status" value="1"/>
</dbReference>
<dbReference type="PANTHER" id="PTHR30469">
    <property type="entry name" value="MULTIDRUG RESISTANCE PROTEIN MDTA"/>
    <property type="match status" value="1"/>
</dbReference>
<dbReference type="EMBL" id="RCHR01000005">
    <property type="protein sequence ID" value="RLL42936.1"/>
    <property type="molecule type" value="Genomic_DNA"/>
</dbReference>
<evidence type="ECO:0000256" key="1">
    <source>
        <dbReference type="ARBA" id="ARBA00009477"/>
    </source>
</evidence>
<comment type="similarity">
    <text evidence="1">Belongs to the membrane fusion protein (MFP) (TC 8.A.1) family.</text>
</comment>
<dbReference type="PROSITE" id="PS51257">
    <property type="entry name" value="PROKAR_LIPOPROTEIN"/>
    <property type="match status" value="1"/>
</dbReference>
<dbReference type="AlphaFoldDB" id="A0A498D9F9"/>
<sequence length="285" mass="30485">MKNRLIILIVIMLLIILAACNREEANETEEEERITAVEVAEVTEGDFTLEREVYGRTSPNRTTPVMVQAPGEVKSLGVSNGEIVEEGELVATILTAAGNQSITANSDGEITSLAVEEGDLASAEEPLAILAEMNPMKLDITATAKVRELFTVKEMVKVLLEGEEFEGTVTKVDSMPDDTGLYPITVTVNNEEGGILPGIIGTIIIPDERIESAILVPTEAIVEENEEAYVYVVKDDIAEKRAVTILAAGSDVTAIEGDVKPKDSVITTGQLTLSDGKQVKVTGGE</sequence>
<gene>
    <name evidence="4" type="ORF">D8M04_15435</name>
</gene>
<feature type="domain" description="YknX-like C-terminal permuted SH3-like" evidence="3">
    <location>
        <begin position="214"/>
        <end position="281"/>
    </location>
</feature>
<dbReference type="Gene3D" id="2.40.420.20">
    <property type="match status" value="1"/>
</dbReference>
<dbReference type="GO" id="GO:1990281">
    <property type="term" value="C:efflux pump complex"/>
    <property type="evidence" value="ECO:0007669"/>
    <property type="project" value="TreeGrafter"/>
</dbReference>
<dbReference type="Gene3D" id="2.40.50.100">
    <property type="match status" value="1"/>
</dbReference>
<dbReference type="OrthoDB" id="2456449at2"/>